<dbReference type="InterPro" id="IPR011990">
    <property type="entry name" value="TPR-like_helical_dom_sf"/>
</dbReference>
<dbReference type="SUPFAM" id="SSF48452">
    <property type="entry name" value="TPR-like"/>
    <property type="match status" value="2"/>
</dbReference>
<dbReference type="EMBL" id="QVID01000002">
    <property type="protein sequence ID" value="RFN57810.1"/>
    <property type="molecule type" value="Genomic_DNA"/>
</dbReference>
<dbReference type="Proteomes" id="UP000261082">
    <property type="component" value="Unassembled WGS sequence"/>
</dbReference>
<keyword evidence="1" id="KW-1133">Transmembrane helix</keyword>
<dbReference type="AlphaFoldDB" id="A0A3E1Q6Q7"/>
<keyword evidence="1" id="KW-0472">Membrane</keyword>
<reference evidence="2 3" key="1">
    <citation type="journal article" date="2007" name="Int. J. Syst. Evol. Microbiol.">
        <title>Marixanthomonas ophiurae gen. nov., sp. nov., a marine bacterium of the family Flavobacteriaceae isolated from a deep-sea brittle star.</title>
        <authorList>
            <person name="Romanenko L.A."/>
            <person name="Uchino M."/>
            <person name="Frolova G.M."/>
            <person name="Mikhailov V.V."/>
        </authorList>
    </citation>
    <scope>NUCLEOTIDE SEQUENCE [LARGE SCALE GENOMIC DNA]</scope>
    <source>
        <strain evidence="2 3">KMM 3046</strain>
    </source>
</reference>
<sequence>MCFHKKIVTFLFLFGVLVFKHAVYAQNKALIDSLRQEANVLAYSNPELAVERGLELFSLSKNKPSQQVSALLTVANAYAVLKDHDKVLKYALKADSIADKNRNYTDQVRALGFIGGQYQRLKLSNRALEYLDRAYTISVKHPLPDSIQYLQGNILFVKGLIQRDNLGCEYALPYFTEAAQVFRENLDKKLMNSSMAIALNNIGDCNFQLEKYDVAKKNYNEAIIFASKINALKNSAYSKLGLAKILSEEEKNQLAIQTLQEALLSVENINDAGLKTALYKALSDNYAAIGNNEKYNAYTKLYFEEEEKLLNEEKNSINQVANNLAAENLDKRENQKNTYTYIFIICGILLLVVLEYILRKILQKRKKIAQQKQEIENTSKNNHN</sequence>
<keyword evidence="3" id="KW-1185">Reference proteome</keyword>
<evidence type="ECO:0000313" key="2">
    <source>
        <dbReference type="EMBL" id="RFN57810.1"/>
    </source>
</evidence>
<dbReference type="SMART" id="SM00028">
    <property type="entry name" value="TPR"/>
    <property type="match status" value="5"/>
</dbReference>
<dbReference type="RefSeq" id="WP_117159759.1">
    <property type="nucleotide sequence ID" value="NZ_QVID01000002.1"/>
</dbReference>
<organism evidence="2 3">
    <name type="scientific">Marixanthomonas ophiurae</name>
    <dbReference type="NCBI Taxonomy" id="387659"/>
    <lineage>
        <taxon>Bacteria</taxon>
        <taxon>Pseudomonadati</taxon>
        <taxon>Bacteroidota</taxon>
        <taxon>Flavobacteriia</taxon>
        <taxon>Flavobacteriales</taxon>
        <taxon>Flavobacteriaceae</taxon>
        <taxon>Marixanthomonas</taxon>
    </lineage>
</organism>
<comment type="caution">
    <text evidence="2">The sequence shown here is derived from an EMBL/GenBank/DDBJ whole genome shotgun (WGS) entry which is preliminary data.</text>
</comment>
<gene>
    <name evidence="2" type="ORF">DZ858_11230</name>
</gene>
<evidence type="ECO:0000313" key="3">
    <source>
        <dbReference type="Proteomes" id="UP000261082"/>
    </source>
</evidence>
<feature type="transmembrane region" description="Helical" evidence="1">
    <location>
        <begin position="339"/>
        <end position="358"/>
    </location>
</feature>
<evidence type="ECO:0008006" key="4">
    <source>
        <dbReference type="Google" id="ProtNLM"/>
    </source>
</evidence>
<dbReference type="OrthoDB" id="1235397at2"/>
<keyword evidence="1" id="KW-0812">Transmembrane</keyword>
<proteinExistence type="predicted"/>
<name>A0A3E1Q6Q7_9FLAO</name>
<dbReference type="InterPro" id="IPR019734">
    <property type="entry name" value="TPR_rpt"/>
</dbReference>
<dbReference type="Gene3D" id="1.25.40.10">
    <property type="entry name" value="Tetratricopeptide repeat domain"/>
    <property type="match status" value="2"/>
</dbReference>
<accession>A0A3E1Q6Q7</accession>
<protein>
    <recommendedName>
        <fullName evidence="4">Tetratricopeptide repeat protein</fullName>
    </recommendedName>
</protein>
<evidence type="ECO:0000256" key="1">
    <source>
        <dbReference type="SAM" id="Phobius"/>
    </source>
</evidence>